<organism evidence="3 4">
    <name type="scientific">Nocardioides aquiterrae</name>
    <dbReference type="NCBI Taxonomy" id="203799"/>
    <lineage>
        <taxon>Bacteria</taxon>
        <taxon>Bacillati</taxon>
        <taxon>Actinomycetota</taxon>
        <taxon>Actinomycetes</taxon>
        <taxon>Propionibacteriales</taxon>
        <taxon>Nocardioidaceae</taxon>
        <taxon>Nocardioides</taxon>
    </lineage>
</organism>
<dbReference type="InterPro" id="IPR049311">
    <property type="entry name" value="GIY_YIG_cat"/>
</dbReference>
<dbReference type="InterPro" id="IPR049251">
    <property type="entry name" value="DUF6884"/>
</dbReference>
<protein>
    <submittedName>
        <fullName evidence="3">Uncharacterized protein</fullName>
    </submittedName>
</protein>
<feature type="domain" description="DUF6884" evidence="2">
    <location>
        <begin position="112"/>
        <end position="243"/>
    </location>
</feature>
<name>A0ABN1UIC0_9ACTN</name>
<sequence length="442" mass="47962">MVTISFTLARRLFDLSDDDVRRRIAQHRPDPIDQYWVEIDGERWPVKQVMALATGLAKTDFQSQNSRRLLAKLGFAIGRGSAEIAAAPVKPSSIRSAPRPAPTVANPSADAVLVGCVKSKLPVGAQAKDLYTSDYFAKMRAYAEGSGRPWFILSAEHGLVSPDDWLEPYDCYLPEMGRDYRRTWGQKVASQLAALLGSLDGRTLDVHAGSAYVRSVREAVEPLGALVIDQLGGLSFGRRLSWYLQQGASRPELRDVVFQLRDPSGAVSLGDFLATRGEHLRFPGMYSWWVDDAGADDLSRGLGHAVGAGLVYAGLAGATRRGGSTSSSTLWERIATMHLGRRQGFSTLRWSLGSILASAHGLPAIDEVGLTQWMHAHLRVIAIPVDDPDILDDVETEILTELDPPLNLAKVSKTPLRTRLSALRKQYGGEGAGTGHGKGAAT</sequence>
<proteinExistence type="predicted"/>
<dbReference type="Proteomes" id="UP001499979">
    <property type="component" value="Unassembled WGS sequence"/>
</dbReference>
<comment type="caution">
    <text evidence="3">The sequence shown here is derived from an EMBL/GenBank/DDBJ whole genome shotgun (WGS) entry which is preliminary data.</text>
</comment>
<keyword evidence="4" id="KW-1185">Reference proteome</keyword>
<feature type="domain" description="GIY-YIG catalytic" evidence="1">
    <location>
        <begin position="304"/>
        <end position="426"/>
    </location>
</feature>
<reference evidence="3 4" key="1">
    <citation type="journal article" date="2019" name="Int. J. Syst. Evol. Microbiol.">
        <title>The Global Catalogue of Microorganisms (GCM) 10K type strain sequencing project: providing services to taxonomists for standard genome sequencing and annotation.</title>
        <authorList>
            <consortium name="The Broad Institute Genomics Platform"/>
            <consortium name="The Broad Institute Genome Sequencing Center for Infectious Disease"/>
            <person name="Wu L."/>
            <person name="Ma J."/>
        </authorList>
    </citation>
    <scope>NUCLEOTIDE SEQUENCE [LARGE SCALE GENOMIC DNA]</scope>
    <source>
        <strain evidence="3 4">JCM 11813</strain>
    </source>
</reference>
<dbReference type="EMBL" id="BAAAJE010000015">
    <property type="protein sequence ID" value="GAA1149629.1"/>
    <property type="molecule type" value="Genomic_DNA"/>
</dbReference>
<accession>A0ABN1UIC0</accession>
<evidence type="ECO:0000313" key="3">
    <source>
        <dbReference type="EMBL" id="GAA1149629.1"/>
    </source>
</evidence>
<gene>
    <name evidence="3" type="ORF">GCM10009606_30470</name>
</gene>
<evidence type="ECO:0000259" key="2">
    <source>
        <dbReference type="Pfam" id="PF21818"/>
    </source>
</evidence>
<dbReference type="Pfam" id="PF20815">
    <property type="entry name" value="GIY_YIG_2"/>
    <property type="match status" value="1"/>
</dbReference>
<evidence type="ECO:0000313" key="4">
    <source>
        <dbReference type="Proteomes" id="UP001499979"/>
    </source>
</evidence>
<dbReference type="Pfam" id="PF21818">
    <property type="entry name" value="DUF6884"/>
    <property type="match status" value="1"/>
</dbReference>
<evidence type="ECO:0000259" key="1">
    <source>
        <dbReference type="Pfam" id="PF20815"/>
    </source>
</evidence>